<feature type="repeat" description="TPR" evidence="4">
    <location>
        <begin position="65"/>
        <end position="98"/>
    </location>
</feature>
<dbReference type="InterPro" id="IPR011042">
    <property type="entry name" value="6-blade_b-propeller_TolB-like"/>
</dbReference>
<keyword evidence="4" id="KW-0802">TPR repeat</keyword>
<dbReference type="PRINTS" id="PR01021">
    <property type="entry name" value="OMPADOMAIN"/>
</dbReference>
<dbReference type="Pfam" id="PF00691">
    <property type="entry name" value="OmpA"/>
    <property type="match status" value="1"/>
</dbReference>
<dbReference type="PANTHER" id="PTHR30329">
    <property type="entry name" value="STATOR ELEMENT OF FLAGELLAR MOTOR COMPLEX"/>
    <property type="match status" value="1"/>
</dbReference>
<keyword evidence="9" id="KW-1185">Reference proteome</keyword>
<feature type="domain" description="OmpA-like" evidence="7">
    <location>
        <begin position="515"/>
        <end position="629"/>
    </location>
</feature>
<sequence>MKWLFRIFFFLIAFCWGTFAFSQKESTNKKAQNAYKNATKLLTLQDKTNAIKELQYATQLDPYFATAYQQLADLYRSEKQYRQAIPLYKKVLQIDPNLTKLTFFGLGECLLANGEYQSALDNLVSYAKNDLSPKSKEKVKKYIQDCEFALNQISDKSIQVKKLSSSINTQDDEYFPKLTADAKHIVFTRKTNNQENFFESIMKEQSWSIAKKLSGSINSDFFNEGAHSISPDGKYLFFTGCNRPNGIGSCDIYVSKYENGTWSIPHNLGPPINTKGWEAQPAISADGRTLYFVSNREGGFGGSDIWKSELSQDGKWQTPQNLGGKVNSIFDERSPYIHADNKTLYFASAGWPGFGQFDLFKTQIDSLGEWTPPTNLGAPINNNYDQTAIHIIMNGSVGYLSSADSTGQLDIYSVDIPRHIQPIPVAYIQGTVYDSENRNALSATISVANTHNGEIVYLNESDYTDGQFIATLPIGANYAVHVHKPGYMFESRQYDISNTILKDEVFKDDIYLRPLKKGGIMQLNNIYFDTDSSIPLQSSTTELQLILTFLQTNPDVIIEVAGHTDNTGDKIHNQKLSKNRAIAISTYLLSKGIPASRVVSTGYGDTKPIGDNATIAGKQRNRRTEIIIR</sequence>
<evidence type="ECO:0000313" key="8">
    <source>
        <dbReference type="EMBL" id="SKB60920.1"/>
    </source>
</evidence>
<evidence type="ECO:0000256" key="5">
    <source>
        <dbReference type="PROSITE-ProRule" id="PRU00473"/>
    </source>
</evidence>
<dbReference type="SUPFAM" id="SSF48452">
    <property type="entry name" value="TPR-like"/>
    <property type="match status" value="1"/>
</dbReference>
<dbReference type="PANTHER" id="PTHR30329:SF21">
    <property type="entry name" value="LIPOPROTEIN YIAD-RELATED"/>
    <property type="match status" value="1"/>
</dbReference>
<evidence type="ECO:0000256" key="4">
    <source>
        <dbReference type="PROSITE-ProRule" id="PRU00339"/>
    </source>
</evidence>
<evidence type="ECO:0000256" key="1">
    <source>
        <dbReference type="ARBA" id="ARBA00004442"/>
    </source>
</evidence>
<keyword evidence="2 5" id="KW-0472">Membrane</keyword>
<dbReference type="OrthoDB" id="9809364at2"/>
<dbReference type="EMBL" id="FUZF01000004">
    <property type="protein sequence ID" value="SKB60920.1"/>
    <property type="molecule type" value="Genomic_DNA"/>
</dbReference>
<comment type="subcellular location">
    <subcellularLocation>
        <location evidence="1">Cell outer membrane</location>
    </subcellularLocation>
</comment>
<dbReference type="InterPro" id="IPR011659">
    <property type="entry name" value="WD40"/>
</dbReference>
<evidence type="ECO:0000256" key="3">
    <source>
        <dbReference type="ARBA" id="ARBA00023237"/>
    </source>
</evidence>
<dbReference type="SUPFAM" id="SSF82171">
    <property type="entry name" value="DPP6 N-terminal domain-like"/>
    <property type="match status" value="1"/>
</dbReference>
<dbReference type="Gene3D" id="2.120.10.30">
    <property type="entry name" value="TolB, C-terminal domain"/>
    <property type="match status" value="1"/>
</dbReference>
<dbReference type="InterPro" id="IPR006665">
    <property type="entry name" value="OmpA-like"/>
</dbReference>
<dbReference type="Pfam" id="PF00515">
    <property type="entry name" value="TPR_1"/>
    <property type="match status" value="1"/>
</dbReference>
<dbReference type="InterPro" id="IPR006664">
    <property type="entry name" value="OMP_bac"/>
</dbReference>
<dbReference type="InterPro" id="IPR008969">
    <property type="entry name" value="CarboxyPept-like_regulatory"/>
</dbReference>
<name>A0A1T5CP41_9SPHI</name>
<evidence type="ECO:0000256" key="2">
    <source>
        <dbReference type="ARBA" id="ARBA00023136"/>
    </source>
</evidence>
<dbReference type="PROSITE" id="PS50293">
    <property type="entry name" value="TPR_REGION"/>
    <property type="match status" value="1"/>
</dbReference>
<dbReference type="GO" id="GO:0009279">
    <property type="term" value="C:cell outer membrane"/>
    <property type="evidence" value="ECO:0007669"/>
    <property type="project" value="UniProtKB-SubCell"/>
</dbReference>
<reference evidence="9" key="1">
    <citation type="submission" date="2017-02" db="EMBL/GenBank/DDBJ databases">
        <authorList>
            <person name="Varghese N."/>
            <person name="Submissions S."/>
        </authorList>
    </citation>
    <scope>NUCLEOTIDE SEQUENCE [LARGE SCALE GENOMIC DNA]</scope>
    <source>
        <strain evidence="9">DSM 24091</strain>
    </source>
</reference>
<dbReference type="SUPFAM" id="SSF103088">
    <property type="entry name" value="OmpA-like"/>
    <property type="match status" value="1"/>
</dbReference>
<dbReference type="Gene3D" id="1.25.40.10">
    <property type="entry name" value="Tetratricopeptide repeat domain"/>
    <property type="match status" value="1"/>
</dbReference>
<dbReference type="InterPro" id="IPR019734">
    <property type="entry name" value="TPR_rpt"/>
</dbReference>
<feature type="signal peptide" evidence="6">
    <location>
        <begin position="1"/>
        <end position="20"/>
    </location>
</feature>
<dbReference type="Proteomes" id="UP000190150">
    <property type="component" value="Unassembled WGS sequence"/>
</dbReference>
<keyword evidence="6" id="KW-0732">Signal</keyword>
<organism evidence="8 9">
    <name type="scientific">Sphingobacterium nematocida</name>
    <dbReference type="NCBI Taxonomy" id="1513896"/>
    <lineage>
        <taxon>Bacteria</taxon>
        <taxon>Pseudomonadati</taxon>
        <taxon>Bacteroidota</taxon>
        <taxon>Sphingobacteriia</taxon>
        <taxon>Sphingobacteriales</taxon>
        <taxon>Sphingobacteriaceae</taxon>
        <taxon>Sphingobacterium</taxon>
    </lineage>
</organism>
<dbReference type="Pfam" id="PF07676">
    <property type="entry name" value="PD40"/>
    <property type="match status" value="2"/>
</dbReference>
<dbReference type="CDD" id="cd07185">
    <property type="entry name" value="OmpA_C-like"/>
    <property type="match status" value="1"/>
</dbReference>
<dbReference type="SMART" id="SM00028">
    <property type="entry name" value="TPR"/>
    <property type="match status" value="1"/>
</dbReference>
<dbReference type="InterPro" id="IPR011990">
    <property type="entry name" value="TPR-like_helical_dom_sf"/>
</dbReference>
<dbReference type="AlphaFoldDB" id="A0A1T5CP41"/>
<keyword evidence="3" id="KW-0998">Cell outer membrane</keyword>
<feature type="chain" id="PRO_5013227875" evidence="6">
    <location>
        <begin position="21"/>
        <end position="629"/>
    </location>
</feature>
<dbReference type="Gene3D" id="3.30.1330.60">
    <property type="entry name" value="OmpA-like domain"/>
    <property type="match status" value="1"/>
</dbReference>
<dbReference type="PROSITE" id="PS50005">
    <property type="entry name" value="TPR"/>
    <property type="match status" value="1"/>
</dbReference>
<protein>
    <submittedName>
        <fullName evidence="8">WD40-like Beta Propeller Repeat</fullName>
    </submittedName>
</protein>
<dbReference type="PROSITE" id="PS51123">
    <property type="entry name" value="OMPA_2"/>
    <property type="match status" value="1"/>
</dbReference>
<dbReference type="InterPro" id="IPR036737">
    <property type="entry name" value="OmpA-like_sf"/>
</dbReference>
<accession>A0A1T5CP41</accession>
<dbReference type="STRING" id="1513896.SAMN05660841_01473"/>
<dbReference type="RefSeq" id="WP_079642441.1">
    <property type="nucleotide sequence ID" value="NZ_FUZF01000004.1"/>
</dbReference>
<dbReference type="SUPFAM" id="SSF49464">
    <property type="entry name" value="Carboxypeptidase regulatory domain-like"/>
    <property type="match status" value="1"/>
</dbReference>
<gene>
    <name evidence="8" type="ORF">SAMN05660841_01473</name>
</gene>
<evidence type="ECO:0000256" key="6">
    <source>
        <dbReference type="SAM" id="SignalP"/>
    </source>
</evidence>
<dbReference type="InterPro" id="IPR050330">
    <property type="entry name" value="Bact_OuterMem_StrucFunc"/>
</dbReference>
<dbReference type="Gene3D" id="2.60.40.1120">
    <property type="entry name" value="Carboxypeptidase-like, regulatory domain"/>
    <property type="match status" value="1"/>
</dbReference>
<proteinExistence type="predicted"/>
<evidence type="ECO:0000259" key="7">
    <source>
        <dbReference type="PROSITE" id="PS51123"/>
    </source>
</evidence>
<evidence type="ECO:0000313" key="9">
    <source>
        <dbReference type="Proteomes" id="UP000190150"/>
    </source>
</evidence>